<feature type="transmembrane region" description="Helical" evidence="1">
    <location>
        <begin position="163"/>
        <end position="183"/>
    </location>
</feature>
<dbReference type="Pfam" id="PF00033">
    <property type="entry name" value="Cytochrome_B"/>
    <property type="match status" value="1"/>
</dbReference>
<gene>
    <name evidence="3" type="ORF">MNBD_NITROSPINAE02-375</name>
</gene>
<dbReference type="GO" id="GO:0022904">
    <property type="term" value="P:respiratory electron transport chain"/>
    <property type="evidence" value="ECO:0007669"/>
    <property type="project" value="InterPro"/>
</dbReference>
<dbReference type="InterPro" id="IPR016174">
    <property type="entry name" value="Di-haem_cyt_TM"/>
</dbReference>
<keyword evidence="1" id="KW-0472">Membrane</keyword>
<organism evidence="3">
    <name type="scientific">hydrothermal vent metagenome</name>
    <dbReference type="NCBI Taxonomy" id="652676"/>
    <lineage>
        <taxon>unclassified sequences</taxon>
        <taxon>metagenomes</taxon>
        <taxon>ecological metagenomes</taxon>
    </lineage>
</organism>
<feature type="transmembrane region" description="Helical" evidence="1">
    <location>
        <begin position="78"/>
        <end position="96"/>
    </location>
</feature>
<dbReference type="SUPFAM" id="SSF81342">
    <property type="entry name" value="Transmembrane di-heme cytochromes"/>
    <property type="match status" value="1"/>
</dbReference>
<evidence type="ECO:0000313" key="3">
    <source>
        <dbReference type="EMBL" id="VAX22465.1"/>
    </source>
</evidence>
<accession>A0A3B1CTN8</accession>
<dbReference type="Gene3D" id="1.20.810.10">
    <property type="entry name" value="Cytochrome Bc1 Complex, Chain C"/>
    <property type="match status" value="1"/>
</dbReference>
<dbReference type="GO" id="GO:0016020">
    <property type="term" value="C:membrane"/>
    <property type="evidence" value="ECO:0007669"/>
    <property type="project" value="InterPro"/>
</dbReference>
<dbReference type="PANTHER" id="PTHR19271">
    <property type="entry name" value="CYTOCHROME B"/>
    <property type="match status" value="1"/>
</dbReference>
<feature type="transmembrane region" description="Helical" evidence="1">
    <location>
        <begin position="255"/>
        <end position="275"/>
    </location>
</feature>
<evidence type="ECO:0000259" key="2">
    <source>
        <dbReference type="PROSITE" id="PS51002"/>
    </source>
</evidence>
<dbReference type="GO" id="GO:0009055">
    <property type="term" value="F:electron transfer activity"/>
    <property type="evidence" value="ECO:0007669"/>
    <property type="project" value="InterPro"/>
</dbReference>
<sequence length="280" mass="31550">MNTQGRSGDYFSFQLNPLNFLGGITFLLFWILLSTGSYLYLFYEMTPSGAYESVQNITIGQKYFGGIIRSIHRYSADGILIVIVIHIFMQFFSGRFRNHGRVAWTIGAMILPVMWLEGVLGYFLVWDQAGQMIAETAAYLLDALLIHHGPMARNFLLDETKNGLLFFIFNYAHLGIPALLLLLAWAHCMRISMPPIAPPRQVTIAILFALFALAIFLPATSLAPADLASRAVSPPIDWIFLAPFRLVRDFGLSPLIVWVGGGALYFVFFSLPWIFRNNQK</sequence>
<feature type="transmembrane region" description="Helical" evidence="1">
    <location>
        <begin position="20"/>
        <end position="43"/>
    </location>
</feature>
<dbReference type="GO" id="GO:0016491">
    <property type="term" value="F:oxidoreductase activity"/>
    <property type="evidence" value="ECO:0007669"/>
    <property type="project" value="InterPro"/>
</dbReference>
<name>A0A3B1CTN8_9ZZZZ</name>
<evidence type="ECO:0000256" key="1">
    <source>
        <dbReference type="SAM" id="Phobius"/>
    </source>
</evidence>
<feature type="transmembrane region" description="Helical" evidence="1">
    <location>
        <begin position="102"/>
        <end position="125"/>
    </location>
</feature>
<feature type="domain" description="Cytochrome b/b6 N-terminal region profile" evidence="2">
    <location>
        <begin position="1"/>
        <end position="200"/>
    </location>
</feature>
<keyword evidence="1" id="KW-0812">Transmembrane</keyword>
<dbReference type="AlphaFoldDB" id="A0A3B1CTN8"/>
<dbReference type="InterPro" id="IPR027387">
    <property type="entry name" value="Cytb/b6-like_sf"/>
</dbReference>
<dbReference type="PROSITE" id="PS51002">
    <property type="entry name" value="CYTB_NTER"/>
    <property type="match status" value="1"/>
</dbReference>
<feature type="transmembrane region" description="Helical" evidence="1">
    <location>
        <begin position="204"/>
        <end position="225"/>
    </location>
</feature>
<proteinExistence type="predicted"/>
<keyword evidence="1" id="KW-1133">Transmembrane helix</keyword>
<dbReference type="InterPro" id="IPR005797">
    <property type="entry name" value="Cyt_b/b6_N"/>
</dbReference>
<protein>
    <recommendedName>
        <fullName evidence="2">Cytochrome b/b6 N-terminal region profile domain-containing protein</fullName>
    </recommendedName>
</protein>
<dbReference type="EMBL" id="UOGE01000076">
    <property type="protein sequence ID" value="VAX22465.1"/>
    <property type="molecule type" value="Genomic_DNA"/>
</dbReference>
<dbReference type="PANTHER" id="PTHR19271:SF16">
    <property type="entry name" value="CYTOCHROME B"/>
    <property type="match status" value="1"/>
</dbReference>
<reference evidence="3" key="1">
    <citation type="submission" date="2018-06" db="EMBL/GenBank/DDBJ databases">
        <authorList>
            <person name="Zhirakovskaya E."/>
        </authorList>
    </citation>
    <scope>NUCLEOTIDE SEQUENCE</scope>
</reference>